<gene>
    <name evidence="1" type="ORF">H2198_001644</name>
</gene>
<keyword evidence="2" id="KW-1185">Reference proteome</keyword>
<protein>
    <submittedName>
        <fullName evidence="1">Uncharacterized protein</fullName>
    </submittedName>
</protein>
<proteinExistence type="predicted"/>
<name>A0ACC3AGS6_9EURO</name>
<dbReference type="EMBL" id="JAPDRQ010000019">
    <property type="protein sequence ID" value="KAJ9661892.1"/>
    <property type="molecule type" value="Genomic_DNA"/>
</dbReference>
<organism evidence="1 2">
    <name type="scientific">Neophaeococcomyces mojaviensis</name>
    <dbReference type="NCBI Taxonomy" id="3383035"/>
    <lineage>
        <taxon>Eukaryota</taxon>
        <taxon>Fungi</taxon>
        <taxon>Dikarya</taxon>
        <taxon>Ascomycota</taxon>
        <taxon>Pezizomycotina</taxon>
        <taxon>Eurotiomycetes</taxon>
        <taxon>Chaetothyriomycetidae</taxon>
        <taxon>Chaetothyriales</taxon>
        <taxon>Chaetothyriales incertae sedis</taxon>
        <taxon>Neophaeococcomyces</taxon>
    </lineage>
</organism>
<sequence length="561" mass="64632">MVYEWDQYRDECFRLYITERRPLEEIMQYMKDNHNFAPSKRAFQTQFKRWDFPSKQNPAHRNVDLVTRVRELWEQNYSQRDMVKTLNDEGFQIKERELMRVRAKNRWLLRIPNGQKATPEEDAFQQELLAAAASITDEHTPLASKDPQTLLVLPTAPVSEEIPEEILRKRKERHEKMKAESDERWATKKRRRRTRDYAGIPADPPGPPRFPSETTLGESMEFLLLDGELYKQVRANFQAICEDMRIIKKTLAGTDKWAMAKNRLIQENDHLNAVFADPQNKAPKELALDVICTDVTKRMRTVETRMTIVDAKNTLGVNPEQSRQIRNSFYLILQNDHFTSKLETGPEHWNELKEQWVASTPLLQNLMNPDQDKTLLAQKKKALEVLCRDVMKRLRDAQKRDDSQDPTAPKPTTPKSAPAPKPRTAAAPTPVSAPLPAPAQPTSSNFELGDLQIDPSLLQAADFEPAQQEPIAVYIKPHPQSQIHASDKMFLATLSLRKYSELEEMIRNRWKDTVVARVEGLATAENGNKIPFPIEDDDELEAYLDHVQGSKIIFLAQVNQA</sequence>
<comment type="caution">
    <text evidence="1">The sequence shown here is derived from an EMBL/GenBank/DDBJ whole genome shotgun (WGS) entry which is preliminary data.</text>
</comment>
<evidence type="ECO:0000313" key="2">
    <source>
        <dbReference type="Proteomes" id="UP001172386"/>
    </source>
</evidence>
<dbReference type="Proteomes" id="UP001172386">
    <property type="component" value="Unassembled WGS sequence"/>
</dbReference>
<accession>A0ACC3AGS6</accession>
<evidence type="ECO:0000313" key="1">
    <source>
        <dbReference type="EMBL" id="KAJ9661892.1"/>
    </source>
</evidence>
<reference evidence="1" key="1">
    <citation type="submission" date="2022-10" db="EMBL/GenBank/DDBJ databases">
        <title>Culturing micro-colonial fungi from biological soil crusts in the Mojave desert and describing Neophaeococcomyces mojavensis, and introducing the new genera and species Taxawa tesnikishii.</title>
        <authorList>
            <person name="Kurbessoian T."/>
            <person name="Stajich J.E."/>
        </authorList>
    </citation>
    <scope>NUCLEOTIDE SEQUENCE</scope>
    <source>
        <strain evidence="1">JES_112</strain>
    </source>
</reference>